<protein>
    <recommendedName>
        <fullName evidence="3">glucose-6-phosphate 1-epimerase</fullName>
        <ecNumber evidence="3">5.1.3.15</ecNumber>
    </recommendedName>
</protein>
<dbReference type="GO" id="GO:0005975">
    <property type="term" value="P:carbohydrate metabolic process"/>
    <property type="evidence" value="ECO:0007669"/>
    <property type="project" value="InterPro"/>
</dbReference>
<dbReference type="Pfam" id="PF01263">
    <property type="entry name" value="Aldose_epim"/>
    <property type="match status" value="1"/>
</dbReference>
<evidence type="ECO:0000313" key="7">
    <source>
        <dbReference type="Proteomes" id="UP000816034"/>
    </source>
</evidence>
<comment type="caution">
    <text evidence="6">The sequence shown here is derived from an EMBL/GenBank/DDBJ whole genome shotgun (WGS) entry which is preliminary data.</text>
</comment>
<proteinExistence type="inferred from homology"/>
<feature type="active site" evidence="5">
    <location>
        <position position="319"/>
    </location>
</feature>
<evidence type="ECO:0000256" key="3">
    <source>
        <dbReference type="ARBA" id="ARBA00012083"/>
    </source>
</evidence>
<organism evidence="6 7">
    <name type="scientific">Naegleria lovaniensis</name>
    <name type="common">Amoeba</name>
    <dbReference type="NCBI Taxonomy" id="51637"/>
    <lineage>
        <taxon>Eukaryota</taxon>
        <taxon>Discoba</taxon>
        <taxon>Heterolobosea</taxon>
        <taxon>Tetramitia</taxon>
        <taxon>Eutetramitia</taxon>
        <taxon>Vahlkampfiidae</taxon>
        <taxon>Naegleria</taxon>
    </lineage>
</organism>
<evidence type="ECO:0000313" key="6">
    <source>
        <dbReference type="EMBL" id="KAG2389286.1"/>
    </source>
</evidence>
<dbReference type="InterPro" id="IPR025532">
    <property type="entry name" value="G6P_1-epimerase"/>
</dbReference>
<comment type="similarity">
    <text evidence="2">Belongs to the glucose-6-phosphate 1-epimerase family.</text>
</comment>
<dbReference type="PIRSF" id="PIRSF016020">
    <property type="entry name" value="PHexose_mutarotase"/>
    <property type="match status" value="1"/>
</dbReference>
<dbReference type="PANTHER" id="PTHR11122">
    <property type="entry name" value="APOSPORY-ASSOCIATED PROTEIN C-RELATED"/>
    <property type="match status" value="1"/>
</dbReference>
<dbReference type="Proteomes" id="UP000816034">
    <property type="component" value="Unassembled WGS sequence"/>
</dbReference>
<keyword evidence="7" id="KW-1185">Reference proteome</keyword>
<dbReference type="GO" id="GO:0030246">
    <property type="term" value="F:carbohydrate binding"/>
    <property type="evidence" value="ECO:0007669"/>
    <property type="project" value="InterPro"/>
</dbReference>
<evidence type="ECO:0000256" key="2">
    <source>
        <dbReference type="ARBA" id="ARBA00005866"/>
    </source>
</evidence>
<dbReference type="InterPro" id="IPR008183">
    <property type="entry name" value="Aldose_1/G6P_1-epimerase"/>
</dbReference>
<dbReference type="Gene3D" id="2.70.98.10">
    <property type="match status" value="1"/>
</dbReference>
<dbReference type="EMBL" id="PYSW02000007">
    <property type="protein sequence ID" value="KAG2389286.1"/>
    <property type="molecule type" value="Genomic_DNA"/>
</dbReference>
<name>A0AA88H091_NAELO</name>
<evidence type="ECO:0000256" key="4">
    <source>
        <dbReference type="ARBA" id="ARBA00023235"/>
    </source>
</evidence>
<dbReference type="InterPro" id="IPR011013">
    <property type="entry name" value="Gal_mutarotase_sf_dom"/>
</dbReference>
<reference evidence="6 7" key="1">
    <citation type="journal article" date="2018" name="BMC Genomics">
        <title>The genome of Naegleria lovaniensis, the basis for a comparative approach to unravel pathogenicity factors of the human pathogenic amoeba N. fowleri.</title>
        <authorList>
            <person name="Liechti N."/>
            <person name="Schurch N."/>
            <person name="Bruggmann R."/>
            <person name="Wittwer M."/>
        </authorList>
    </citation>
    <scope>NUCLEOTIDE SEQUENCE [LARGE SCALE GENOMIC DNA]</scope>
    <source>
        <strain evidence="6 7">ATCC 30569</strain>
    </source>
</reference>
<dbReference type="RefSeq" id="XP_044553278.1">
    <property type="nucleotide sequence ID" value="XM_044689767.1"/>
</dbReference>
<dbReference type="EC" id="5.1.3.15" evidence="3"/>
<dbReference type="GeneID" id="68106299"/>
<dbReference type="PANTHER" id="PTHR11122:SF13">
    <property type="entry name" value="GLUCOSE-6-PHOSPHATE 1-EPIMERASE"/>
    <property type="match status" value="1"/>
</dbReference>
<dbReference type="SUPFAM" id="SSF74650">
    <property type="entry name" value="Galactose mutarotase-like"/>
    <property type="match status" value="1"/>
</dbReference>
<dbReference type="AlphaFoldDB" id="A0AA88H091"/>
<feature type="active site" evidence="5">
    <location>
        <position position="203"/>
    </location>
</feature>
<accession>A0AA88H091</accession>
<evidence type="ECO:0000256" key="1">
    <source>
        <dbReference type="ARBA" id="ARBA00001096"/>
    </source>
</evidence>
<comment type="catalytic activity">
    <reaction evidence="1">
        <text>alpha-D-glucose 6-phosphate = beta-D-glucose 6-phosphate</text>
        <dbReference type="Rhea" id="RHEA:16249"/>
        <dbReference type="ChEBI" id="CHEBI:58225"/>
        <dbReference type="ChEBI" id="CHEBI:58247"/>
        <dbReference type="EC" id="5.1.3.15"/>
    </reaction>
</comment>
<gene>
    <name evidence="6" type="ORF">C9374_013846</name>
</gene>
<dbReference type="InterPro" id="IPR014718">
    <property type="entry name" value="GH-type_carb-bd"/>
</dbReference>
<dbReference type="GO" id="GO:0047938">
    <property type="term" value="F:glucose-6-phosphate 1-epimerase activity"/>
    <property type="evidence" value="ECO:0007669"/>
    <property type="project" value="UniProtKB-EC"/>
</dbReference>
<evidence type="ECO:0000256" key="5">
    <source>
        <dbReference type="PIRSR" id="PIRSR016020-1"/>
    </source>
</evidence>
<keyword evidence="4" id="KW-0413">Isomerase</keyword>
<dbReference type="GO" id="GO:0005737">
    <property type="term" value="C:cytoplasm"/>
    <property type="evidence" value="ECO:0007669"/>
    <property type="project" value="TreeGrafter"/>
</dbReference>
<sequence length="353" mass="39776">MSHSEDYIQIIPSPYNSDWNMVRMYSPDRISGICEVHLHGAHLTSYKCRAKPSFSSMASSEEQSIITRVSDQDELMFVSEKALFATDKAIRGGTPICFPQFSDKGRLSMSHGFARNVPWECVTTTGVSNDSATVATLRMIKSSSYKGNNKEIAQYLAEYDALNVEMIFSLSNDSLEMTLRVGEDSRVEDEKFEKVKSFTFAFHNYFRVDDITQVTLDGIHNNHHGVQFIDKVKKGELITVENSSPFAITQEVDRVYVDMLDPIESVIVENKPTNISRMICVSQNAANAQNVVVWNIWSEKCQKMSDMKADDFSRYVCVEVGQIQTPIVLERGKVFTGSQKISVKHVSPNSSKL</sequence>